<evidence type="ECO:0000256" key="4">
    <source>
        <dbReference type="ARBA" id="ARBA00022989"/>
    </source>
</evidence>
<dbReference type="Pfam" id="PF00001">
    <property type="entry name" value="7tm_1"/>
    <property type="match status" value="1"/>
</dbReference>
<dbReference type="OrthoDB" id="5975336at2759"/>
<name>A0A8N4QIY0_BACDO</name>
<evidence type="ECO:0000256" key="7">
    <source>
        <dbReference type="ARBA" id="ARBA00023170"/>
    </source>
</evidence>
<dbReference type="RefSeq" id="XP_029406359.2">
    <property type="nucleotide sequence ID" value="XM_029550499.2"/>
</dbReference>
<dbReference type="CDD" id="cd00637">
    <property type="entry name" value="7tm_classA_rhodopsin-like"/>
    <property type="match status" value="1"/>
</dbReference>
<feature type="compositionally biased region" description="Acidic residues" evidence="9">
    <location>
        <begin position="863"/>
        <end position="874"/>
    </location>
</feature>
<gene>
    <name evidence="13" type="primary">LOC105226990</name>
</gene>
<evidence type="ECO:0000256" key="10">
    <source>
        <dbReference type="SAM" id="Phobius"/>
    </source>
</evidence>
<feature type="transmembrane region" description="Helical" evidence="10">
    <location>
        <begin position="127"/>
        <end position="150"/>
    </location>
</feature>
<keyword evidence="5" id="KW-0297">G-protein coupled receptor</keyword>
<reference evidence="13" key="1">
    <citation type="submission" date="2025-08" db="UniProtKB">
        <authorList>
            <consortium name="RefSeq"/>
        </authorList>
    </citation>
    <scope>IDENTIFICATION</scope>
    <source>
        <tissue evidence="13">Adult</tissue>
    </source>
</reference>
<evidence type="ECO:0000256" key="9">
    <source>
        <dbReference type="SAM" id="MobiDB-lite"/>
    </source>
</evidence>
<dbReference type="GeneID" id="105226990"/>
<evidence type="ECO:0000259" key="11">
    <source>
        <dbReference type="PROSITE" id="PS50262"/>
    </source>
</evidence>
<evidence type="ECO:0000256" key="5">
    <source>
        <dbReference type="ARBA" id="ARBA00023040"/>
    </source>
</evidence>
<feature type="region of interest" description="Disordered" evidence="9">
    <location>
        <begin position="531"/>
        <end position="552"/>
    </location>
</feature>
<dbReference type="PROSITE" id="PS50262">
    <property type="entry name" value="G_PROTEIN_RECEP_F1_2"/>
    <property type="match status" value="1"/>
</dbReference>
<feature type="transmembrane region" description="Helical" evidence="10">
    <location>
        <begin position="383"/>
        <end position="403"/>
    </location>
</feature>
<feature type="transmembrane region" description="Helical" evidence="10">
    <location>
        <begin position="423"/>
        <end position="444"/>
    </location>
</feature>
<evidence type="ECO:0000256" key="8">
    <source>
        <dbReference type="ARBA" id="ARBA00023224"/>
    </source>
</evidence>
<feature type="compositionally biased region" description="Polar residues" evidence="9">
    <location>
        <begin position="794"/>
        <end position="823"/>
    </location>
</feature>
<feature type="compositionally biased region" description="Polar residues" evidence="9">
    <location>
        <begin position="537"/>
        <end position="551"/>
    </location>
</feature>
<feature type="region of interest" description="Disordered" evidence="9">
    <location>
        <begin position="608"/>
        <end position="635"/>
    </location>
</feature>
<dbReference type="PANTHER" id="PTHR24238:SF69">
    <property type="entry name" value="G-PROTEIN COUPLED RECEPTOR 165"/>
    <property type="match status" value="1"/>
</dbReference>
<dbReference type="GO" id="GO:0005886">
    <property type="term" value="C:plasma membrane"/>
    <property type="evidence" value="ECO:0007669"/>
    <property type="project" value="TreeGrafter"/>
</dbReference>
<dbReference type="KEGG" id="bdr:105226990"/>
<evidence type="ECO:0000313" key="12">
    <source>
        <dbReference type="Proteomes" id="UP001652620"/>
    </source>
</evidence>
<evidence type="ECO:0000256" key="1">
    <source>
        <dbReference type="ARBA" id="ARBA00004141"/>
    </source>
</evidence>
<keyword evidence="6 10" id="KW-0472">Membrane</keyword>
<feature type="region of interest" description="Disordered" evidence="9">
    <location>
        <begin position="912"/>
        <end position="1005"/>
    </location>
</feature>
<protein>
    <submittedName>
        <fullName evidence="13">Uncharacterized protein LOC105226990</fullName>
    </submittedName>
</protein>
<feature type="transmembrane region" description="Helical" evidence="10">
    <location>
        <begin position="252"/>
        <end position="273"/>
    </location>
</feature>
<feature type="compositionally biased region" description="Low complexity" evidence="9">
    <location>
        <begin position="824"/>
        <end position="841"/>
    </location>
</feature>
<keyword evidence="4 10" id="KW-1133">Transmembrane helix</keyword>
<feature type="compositionally biased region" description="Low complexity" evidence="9">
    <location>
        <begin position="974"/>
        <end position="986"/>
    </location>
</feature>
<evidence type="ECO:0000256" key="3">
    <source>
        <dbReference type="ARBA" id="ARBA00022692"/>
    </source>
</evidence>
<feature type="transmembrane region" description="Helical" evidence="10">
    <location>
        <begin position="199"/>
        <end position="221"/>
    </location>
</feature>
<proteinExistence type="inferred from homology"/>
<sequence>MRSSPYAYHIANDLSEEESDGDALDYHMAAAISSNHRHQQQQQMELKLKDIPEKYLMVIAHFLSGDFNDTEAMDRVNGPILKASIKSVHWLFLIQYALLALAGIAMNVSIIAYAMYNRLYKDVTHAFIVNLALCHLVQCALVLPITLMVMLIQNWIFGQFLCFFLPMLQDIPLHVAIISHILIAWDRMRWLSDPLQGRLPAFVCCCATWLTGMVIALPYPIYTIYVELGDYVTELNGIGLCVVNLMDDMHEYMRGLFLLMYCAPSVLLAYLYIRTSQELRPPDGPFAVMMFEHRADMRNRQRNSSASSVGVSVGATNTSTSGIGSALTTHTNGGASVGSGIGMGHNTSSALSTTGSATTKTRSYDLYSAELDVYREKRKQRNFGSMAAAQILCLCPLMILRFARLSMEETYENQKHFDFTYLMFVWIAFLPTVIFPCIYASQILPRDKQERIRGYFRLSTKRFHKSRSCGGSGSGHTPSSREDSIEKDDNTNATQATSILVNGEEFLNGGGSITGTALVTRHELNRAAKFQQQQQQHHNNCRQAGKDSSNGVAAVGQHAYGSKSTPLAKDVRVKKNDVKIKIISDGGKGKKSTLAGIAGAGQLQAQHAAKNGSVSSGSRRESVAGGGGGGGSIGERKLTLGSLDNSCSNMTSSTYCNGAGSLLEDDGGASNFGDGEDSSIVSGMIVPSGGQNGVNYMQHKKWSLSGQPLLRNKDLSFSDCSSFSHMETASTLERDMEIIDMLERERSMDIQEMIEREKHGETVRMTVGERRKLPDIEKIYQRSPKAKLDPYSYDVSSQVTPTPSTATAKDSIPNSLLCSDPLQSSGGISSSGSSTNDGGYSVASTFTGDDGMAAHRLSRNDDGESGIDVDEEVPSDFFDKYTPGAANSVPYASSGGGPAVNTPTSAYQYQYSRRLSRKSSHHSQGSNSHRTSKRDSFNSLNGSDLIAGAFGELDPTQPLSKMSVVEGRMRRSSGRTSSFSSSARSSMKSRDYSHGSSHSAHPELDFRENIFAEL</sequence>
<feature type="compositionally biased region" description="Low complexity" evidence="9">
    <location>
        <begin position="608"/>
        <end position="617"/>
    </location>
</feature>
<feature type="transmembrane region" description="Helical" evidence="10">
    <location>
        <begin position="156"/>
        <end position="178"/>
    </location>
</feature>
<evidence type="ECO:0000313" key="13">
    <source>
        <dbReference type="RefSeq" id="XP_029406359.2"/>
    </source>
</evidence>
<feature type="compositionally biased region" description="Gly residues" evidence="9">
    <location>
        <begin position="624"/>
        <end position="633"/>
    </location>
</feature>
<evidence type="ECO:0000256" key="6">
    <source>
        <dbReference type="ARBA" id="ARBA00023136"/>
    </source>
</evidence>
<keyword evidence="3 10" id="KW-0812">Transmembrane</keyword>
<comment type="similarity">
    <text evidence="2">Belongs to the G-protein coupled receptor 1 family.</text>
</comment>
<keyword evidence="8" id="KW-0807">Transducer</keyword>
<evidence type="ECO:0000256" key="2">
    <source>
        <dbReference type="ARBA" id="ARBA00010663"/>
    </source>
</evidence>
<feature type="region of interest" description="Disordered" evidence="9">
    <location>
        <begin position="464"/>
        <end position="489"/>
    </location>
</feature>
<organism evidence="12 13">
    <name type="scientific">Bactrocera dorsalis</name>
    <name type="common">Oriental fruit fly</name>
    <name type="synonym">Dacus dorsalis</name>
    <dbReference type="NCBI Taxonomy" id="27457"/>
    <lineage>
        <taxon>Eukaryota</taxon>
        <taxon>Metazoa</taxon>
        <taxon>Ecdysozoa</taxon>
        <taxon>Arthropoda</taxon>
        <taxon>Hexapoda</taxon>
        <taxon>Insecta</taxon>
        <taxon>Pterygota</taxon>
        <taxon>Neoptera</taxon>
        <taxon>Endopterygota</taxon>
        <taxon>Diptera</taxon>
        <taxon>Brachycera</taxon>
        <taxon>Muscomorpha</taxon>
        <taxon>Tephritoidea</taxon>
        <taxon>Tephritidae</taxon>
        <taxon>Bactrocera</taxon>
        <taxon>Bactrocera</taxon>
    </lineage>
</organism>
<keyword evidence="7" id="KW-0675">Receptor</keyword>
<dbReference type="Proteomes" id="UP001652620">
    <property type="component" value="Chromosome 4"/>
</dbReference>
<dbReference type="PANTHER" id="PTHR24238">
    <property type="entry name" value="G-PROTEIN COUPLED RECEPTOR"/>
    <property type="match status" value="1"/>
</dbReference>
<comment type="subcellular location">
    <subcellularLocation>
        <location evidence="1">Membrane</location>
        <topology evidence="1">Multi-pass membrane protein</topology>
    </subcellularLocation>
</comment>
<dbReference type="InterPro" id="IPR017452">
    <property type="entry name" value="GPCR_Rhodpsn_7TM"/>
</dbReference>
<feature type="domain" description="G-protein coupled receptors family 1 profile" evidence="11">
    <location>
        <begin position="106"/>
        <end position="439"/>
    </location>
</feature>
<dbReference type="InterPro" id="IPR000276">
    <property type="entry name" value="GPCR_Rhodpsn"/>
</dbReference>
<dbReference type="Gene3D" id="1.20.1070.10">
    <property type="entry name" value="Rhodopsin 7-helix transmembrane proteins"/>
    <property type="match status" value="1"/>
</dbReference>
<feature type="transmembrane region" description="Helical" evidence="10">
    <location>
        <begin position="90"/>
        <end position="115"/>
    </location>
</feature>
<keyword evidence="12" id="KW-1185">Reference proteome</keyword>
<feature type="compositionally biased region" description="Basic and acidic residues" evidence="9">
    <location>
        <begin position="479"/>
        <end position="489"/>
    </location>
</feature>
<dbReference type="GO" id="GO:0008188">
    <property type="term" value="F:neuropeptide receptor activity"/>
    <property type="evidence" value="ECO:0007669"/>
    <property type="project" value="TreeGrafter"/>
</dbReference>
<feature type="region of interest" description="Disordered" evidence="9">
    <location>
        <begin position="789"/>
        <end position="881"/>
    </location>
</feature>
<dbReference type="SUPFAM" id="SSF81321">
    <property type="entry name" value="Family A G protein-coupled receptor-like"/>
    <property type="match status" value="1"/>
</dbReference>
<accession>A0A8N4QIY0</accession>